<dbReference type="Proteomes" id="UP000392064">
    <property type="component" value="Chromosome"/>
</dbReference>
<feature type="transmembrane region" description="Helical" evidence="2">
    <location>
        <begin position="363"/>
        <end position="380"/>
    </location>
</feature>
<proteinExistence type="predicted"/>
<dbReference type="NCBIfam" id="NF047321">
    <property type="entry name" value="SCO7613_CTERM"/>
    <property type="match status" value="1"/>
</dbReference>
<gene>
    <name evidence="3" type="ORF">GEV26_07460</name>
</gene>
<feature type="transmembrane region" description="Helical" evidence="2">
    <location>
        <begin position="392"/>
        <end position="420"/>
    </location>
</feature>
<dbReference type="InterPro" id="IPR058062">
    <property type="entry name" value="SCO7613_C"/>
</dbReference>
<evidence type="ECO:0000256" key="2">
    <source>
        <dbReference type="SAM" id="Phobius"/>
    </source>
</evidence>
<evidence type="ECO:0000256" key="1">
    <source>
        <dbReference type="SAM" id="MobiDB-lite"/>
    </source>
</evidence>
<feature type="transmembrane region" description="Helical" evidence="2">
    <location>
        <begin position="222"/>
        <end position="245"/>
    </location>
</feature>
<dbReference type="AlphaFoldDB" id="A0A5Q2MJH2"/>
<feature type="transmembrane region" description="Helical" evidence="2">
    <location>
        <begin position="495"/>
        <end position="510"/>
    </location>
</feature>
<feature type="transmembrane region" description="Helical" evidence="2">
    <location>
        <begin position="768"/>
        <end position="788"/>
    </location>
</feature>
<feature type="region of interest" description="Disordered" evidence="1">
    <location>
        <begin position="44"/>
        <end position="94"/>
    </location>
</feature>
<sequence length="829" mass="84477">MIAGEPACPHCGLDLSSLEVRQLWQVLLQADDLLARAGRHRVARQPVPQGAPAPPFQPSPFQPSPVQPPPVQQQPFTPPPGGPGFPSYPAPPQPSVASSKPWPVGTILLVLGAFGLVVAGTIFVTRSWEDLGLAGRTLILIAVTAVMGALGVWVTRRPLRASAEAVWSVFLALLTLDFFAARHEGLVGLGSLDVAAAWLVWGVVLLALAVAIALWARPHLSVVLATAVVAGGAGIVGAGFGAGGVVDDIGFAWRAVIALVVVGVLALLTRPADLAALTIVARLVVAAFFVYAYIAALVELGAHPAIGDVLAGGHGVPMMLMAVAAFVIAAVVPIVRFPATALAVLAVVALVVVPTADGASDEVIASTVALLAAVLAAVGIRGTDDWMRGVRVAALPVIVAVALMHLALLGEVGGVIGLILQDPWALQWNGRLDVGSVENHELWAVPVVLAGLLVVAWALPRWPEASGLRGHATSIMTVVAALGAIEAVVALRLPVWAAAAVLLALALVALRVREAVIAAGPVALFLVLTASTLAGASHGVSSATWLAGAAILAPLAIMKGPDVLRVLSGVVAGWLAVAGVGSLVGQIDLDETITALVVLGVGLTLVAVANLRLPEHPARVPLELAGAAGIVVGLAVPGSTGEMAVRWTLVGAVLVALGLAVAGRRWYVWPGGVSLLIAYVLLIVESGSSFVEAYTLPLGVVALAIGVHQTHRGSGTSTWATLGPGLALALLPSVPQALADPTDLRALLLGAGAVVALAAGVRLSWQAPFVAGTSILALLVLCNIGPYANAAPRVLLIAAVSAVLLGVGITWEDRVRDGRRVVGYVRSMR</sequence>
<feature type="transmembrane region" description="Helical" evidence="2">
    <location>
        <begin position="644"/>
        <end position="662"/>
    </location>
</feature>
<feature type="transmembrane region" description="Helical" evidence="2">
    <location>
        <begin position="165"/>
        <end position="183"/>
    </location>
</feature>
<reference evidence="3 4" key="1">
    <citation type="submission" date="2019-11" db="EMBL/GenBank/DDBJ databases">
        <authorList>
            <person name="Li J."/>
        </authorList>
    </citation>
    <scope>NUCLEOTIDE SEQUENCE [LARGE SCALE GENOMIC DNA]</scope>
    <source>
        <strain evidence="3 4">MF47</strain>
    </source>
</reference>
<evidence type="ECO:0008006" key="5">
    <source>
        <dbReference type="Google" id="ProtNLM"/>
    </source>
</evidence>
<feature type="transmembrane region" description="Helical" evidence="2">
    <location>
        <begin position="275"/>
        <end position="294"/>
    </location>
</feature>
<feature type="compositionally biased region" description="Pro residues" evidence="1">
    <location>
        <begin position="49"/>
        <end position="94"/>
    </location>
</feature>
<feature type="transmembrane region" description="Helical" evidence="2">
    <location>
        <begin position="744"/>
        <end position="761"/>
    </location>
</feature>
<feature type="transmembrane region" description="Helical" evidence="2">
    <location>
        <begin position="471"/>
        <end position="489"/>
    </location>
</feature>
<evidence type="ECO:0000313" key="3">
    <source>
        <dbReference type="EMBL" id="QGG41216.1"/>
    </source>
</evidence>
<keyword evidence="2" id="KW-1133">Transmembrane helix</keyword>
<dbReference type="RefSeq" id="WP_153652485.1">
    <property type="nucleotide sequence ID" value="NZ_CP045737.1"/>
</dbReference>
<feature type="transmembrane region" description="Helical" evidence="2">
    <location>
        <begin position="314"/>
        <end position="332"/>
    </location>
</feature>
<accession>A0A5Q2MJH2</accession>
<protein>
    <recommendedName>
        <fullName evidence="5">DUF2157 domain-containing protein</fullName>
    </recommendedName>
</protein>
<keyword evidence="2" id="KW-0812">Transmembrane</keyword>
<feature type="transmembrane region" description="Helical" evidence="2">
    <location>
        <begin position="131"/>
        <end position="153"/>
    </location>
</feature>
<feature type="transmembrane region" description="Helical" evidence="2">
    <location>
        <begin position="440"/>
        <end position="459"/>
    </location>
</feature>
<name>A0A5Q2MJH2_9ACTN</name>
<feature type="transmembrane region" description="Helical" evidence="2">
    <location>
        <begin position="195"/>
        <end position="215"/>
    </location>
</feature>
<dbReference type="KEGG" id="aef:GEV26_07460"/>
<feature type="transmembrane region" description="Helical" evidence="2">
    <location>
        <begin position="564"/>
        <end position="587"/>
    </location>
</feature>
<feature type="transmembrane region" description="Helical" evidence="2">
    <location>
        <begin position="515"/>
        <end position="534"/>
    </location>
</feature>
<feature type="transmembrane region" description="Helical" evidence="2">
    <location>
        <begin position="251"/>
        <end position="268"/>
    </location>
</feature>
<keyword evidence="4" id="KW-1185">Reference proteome</keyword>
<evidence type="ECO:0000313" key="4">
    <source>
        <dbReference type="Proteomes" id="UP000392064"/>
    </source>
</evidence>
<dbReference type="EMBL" id="CP045737">
    <property type="protein sequence ID" value="QGG41216.1"/>
    <property type="molecule type" value="Genomic_DNA"/>
</dbReference>
<feature type="transmembrane region" description="Helical" evidence="2">
    <location>
        <begin position="719"/>
        <end position="738"/>
    </location>
</feature>
<feature type="transmembrane region" description="Helical" evidence="2">
    <location>
        <begin position="339"/>
        <end position="357"/>
    </location>
</feature>
<feature type="transmembrane region" description="Helical" evidence="2">
    <location>
        <begin position="102"/>
        <end position="125"/>
    </location>
</feature>
<keyword evidence="2" id="KW-0472">Membrane</keyword>
<feature type="transmembrane region" description="Helical" evidence="2">
    <location>
        <begin position="794"/>
        <end position="811"/>
    </location>
</feature>
<feature type="transmembrane region" description="Helical" evidence="2">
    <location>
        <begin position="667"/>
        <end position="684"/>
    </location>
</feature>
<feature type="transmembrane region" description="Helical" evidence="2">
    <location>
        <begin position="593"/>
        <end position="613"/>
    </location>
</feature>
<organism evidence="3 4">
    <name type="scientific">Aeromicrobium yanjiei</name>
    <dbReference type="NCBI Taxonomy" id="2662028"/>
    <lineage>
        <taxon>Bacteria</taxon>
        <taxon>Bacillati</taxon>
        <taxon>Actinomycetota</taxon>
        <taxon>Actinomycetes</taxon>
        <taxon>Propionibacteriales</taxon>
        <taxon>Nocardioidaceae</taxon>
        <taxon>Aeromicrobium</taxon>
    </lineage>
</organism>
<feature type="transmembrane region" description="Helical" evidence="2">
    <location>
        <begin position="690"/>
        <end position="707"/>
    </location>
</feature>